<protein>
    <submittedName>
        <fullName evidence="1">Uncharacterized protein</fullName>
    </submittedName>
</protein>
<dbReference type="AlphaFoldDB" id="A0A318U758"/>
<dbReference type="OrthoDB" id="86940at2"/>
<dbReference type="RefSeq" id="WP_110834435.1">
    <property type="nucleotide sequence ID" value="NZ_QKLU01000010.1"/>
</dbReference>
<organism evidence="1 2">
    <name type="scientific">Pedobacter nutrimenti</name>
    <dbReference type="NCBI Taxonomy" id="1241337"/>
    <lineage>
        <taxon>Bacteria</taxon>
        <taxon>Pseudomonadati</taxon>
        <taxon>Bacteroidota</taxon>
        <taxon>Sphingobacteriia</taxon>
        <taxon>Sphingobacteriales</taxon>
        <taxon>Sphingobacteriaceae</taxon>
        <taxon>Pedobacter</taxon>
    </lineage>
</organism>
<reference evidence="1 2" key="1">
    <citation type="submission" date="2018-06" db="EMBL/GenBank/DDBJ databases">
        <title>Genomic Encyclopedia of Archaeal and Bacterial Type Strains, Phase II (KMG-II): from individual species to whole genera.</title>
        <authorList>
            <person name="Goeker M."/>
        </authorList>
    </citation>
    <scope>NUCLEOTIDE SEQUENCE [LARGE SCALE GENOMIC DNA]</scope>
    <source>
        <strain evidence="1 2">DSM 27372</strain>
    </source>
</reference>
<name>A0A318U758_9SPHI</name>
<gene>
    <name evidence="1" type="ORF">B0O44_110122</name>
</gene>
<keyword evidence="2" id="KW-1185">Reference proteome</keyword>
<evidence type="ECO:0000313" key="2">
    <source>
        <dbReference type="Proteomes" id="UP000248198"/>
    </source>
</evidence>
<evidence type="ECO:0000313" key="1">
    <source>
        <dbReference type="EMBL" id="PYF69482.1"/>
    </source>
</evidence>
<proteinExistence type="predicted"/>
<accession>A0A318U758</accession>
<sequence length="212" mass="24165">MKYRILSLLFFGGICLFANLSYARPKGQQHLPGPADPDELPAALKKYIPKGYQVLNVTKGNLNQDQFRDLILVLNKINEEKTSQVVAHPEKRPLLIFTGTADKKYHLAARNDNAVYCYDCGGMMGDPFMGIVIKKGYFSIEHYGGSNLRWTRTITFKYTPAEKDWLLYKDGGDRFQASAPDVKPQTKVYTIKDFGHIAFKDFDVYKEKPVKK</sequence>
<dbReference type="EMBL" id="QKLU01000010">
    <property type="protein sequence ID" value="PYF69482.1"/>
    <property type="molecule type" value="Genomic_DNA"/>
</dbReference>
<comment type="caution">
    <text evidence="1">The sequence shown here is derived from an EMBL/GenBank/DDBJ whole genome shotgun (WGS) entry which is preliminary data.</text>
</comment>
<dbReference type="Proteomes" id="UP000248198">
    <property type="component" value="Unassembled WGS sequence"/>
</dbReference>